<evidence type="ECO:0000313" key="10">
    <source>
        <dbReference type="EMBL" id="KWV86333.1"/>
    </source>
</evidence>
<gene>
    <name evidence="10" type="primary">mrpB</name>
    <name evidence="10" type="ORF">PFLmoz3_04025</name>
</gene>
<reference evidence="10 11" key="1">
    <citation type="submission" date="2015-05" db="EMBL/GenBank/DDBJ databases">
        <title>A genomic and transcriptomic approach to investigate the blue pigment phenotype in Pseudomonas fluorescens.</title>
        <authorList>
            <person name="Andreani N.A."/>
            <person name="Cardazzo B."/>
        </authorList>
    </citation>
    <scope>NUCLEOTIDE SEQUENCE [LARGE SCALE GENOMIC DNA]</scope>
    <source>
        <strain evidence="10 11">Ps_22</strain>
    </source>
</reference>
<feature type="transmembrane region" description="Helical" evidence="7">
    <location>
        <begin position="215"/>
        <end position="237"/>
    </location>
</feature>
<dbReference type="PATRIC" id="fig|294.194.peg.4461"/>
<evidence type="ECO:0000256" key="5">
    <source>
        <dbReference type="ARBA" id="ARBA00022989"/>
    </source>
</evidence>
<comment type="subcellular location">
    <subcellularLocation>
        <location evidence="1">Cell membrane</location>
        <topology evidence="1">Multi-pass membrane protein</topology>
    </subcellularLocation>
</comment>
<evidence type="ECO:0000259" key="9">
    <source>
        <dbReference type="Pfam" id="PF20501"/>
    </source>
</evidence>
<keyword evidence="6 7" id="KW-0472">Membrane</keyword>
<proteinExistence type="inferred from homology"/>
<feature type="transmembrane region" description="Helical" evidence="7">
    <location>
        <begin position="173"/>
        <end position="195"/>
    </location>
</feature>
<dbReference type="InterPro" id="IPR050622">
    <property type="entry name" value="CPA3_antiporter_subunitB"/>
</dbReference>
<feature type="transmembrane region" description="Helical" evidence="7">
    <location>
        <begin position="102"/>
        <end position="127"/>
    </location>
</feature>
<sequence length="261" mass="28204">MALLSYAMLTRQTPNDISSFYLSRALPEGGGSNVVNVMLVDFRGFDTLGEITVLGAVALTVYALLRRFRPSKESMELPPQQRQLAPDVATDLVNPRQASDTALGFMMVPAVLVRLLLPIALVVSFYLFMRGHNQPGGGFVAGLVMSVAFILQYMVAGTQWVEAQMSLRPMRWMGFGLLSATLTGLGALFAGYPFLTTHTWHFSLPLLGDIHIASALFFDVGVYAMVVGSTLLMLTALGHQSVRAHKPSNQPKVVAATEGAA</sequence>
<protein>
    <submittedName>
        <fullName evidence="10">Na(+)/H(+) antiporter subunit B</fullName>
    </submittedName>
</protein>
<feature type="transmembrane region" description="Helical" evidence="7">
    <location>
        <begin position="47"/>
        <end position="65"/>
    </location>
</feature>
<keyword evidence="5 7" id="KW-1133">Transmembrane helix</keyword>
<dbReference type="Proteomes" id="UP000061348">
    <property type="component" value="Unassembled WGS sequence"/>
</dbReference>
<feature type="domain" description="MrpA C-terminal/MbhE" evidence="9">
    <location>
        <begin position="1"/>
        <end position="82"/>
    </location>
</feature>
<comment type="caution">
    <text evidence="10">The sequence shown here is derived from an EMBL/GenBank/DDBJ whole genome shotgun (WGS) entry which is preliminary data.</text>
</comment>
<name>A0A109LES4_PSEFL</name>
<evidence type="ECO:0000256" key="2">
    <source>
        <dbReference type="ARBA" id="ARBA00009425"/>
    </source>
</evidence>
<comment type="similarity">
    <text evidence="2">Belongs to the CPA3 antiporters (TC 2.A.63) subunit B family.</text>
</comment>
<organism evidence="10 11">
    <name type="scientific">Pseudomonas fluorescens</name>
    <dbReference type="NCBI Taxonomy" id="294"/>
    <lineage>
        <taxon>Bacteria</taxon>
        <taxon>Pseudomonadati</taxon>
        <taxon>Pseudomonadota</taxon>
        <taxon>Gammaproteobacteria</taxon>
        <taxon>Pseudomonadales</taxon>
        <taxon>Pseudomonadaceae</taxon>
        <taxon>Pseudomonas</taxon>
    </lineage>
</organism>
<evidence type="ECO:0000313" key="11">
    <source>
        <dbReference type="Proteomes" id="UP000061348"/>
    </source>
</evidence>
<dbReference type="PANTHER" id="PTHR33932:SF4">
    <property type="entry name" value="NA(+)_H(+) ANTIPORTER SUBUNIT B"/>
    <property type="match status" value="1"/>
</dbReference>
<evidence type="ECO:0000256" key="3">
    <source>
        <dbReference type="ARBA" id="ARBA00022475"/>
    </source>
</evidence>
<accession>A0A109LES4</accession>
<dbReference type="AlphaFoldDB" id="A0A109LES4"/>
<evidence type="ECO:0000256" key="1">
    <source>
        <dbReference type="ARBA" id="ARBA00004651"/>
    </source>
</evidence>
<dbReference type="PANTHER" id="PTHR33932">
    <property type="entry name" value="NA(+)/H(+) ANTIPORTER SUBUNIT B"/>
    <property type="match status" value="1"/>
</dbReference>
<dbReference type="EMBL" id="LCYA01000096">
    <property type="protein sequence ID" value="KWV86333.1"/>
    <property type="molecule type" value="Genomic_DNA"/>
</dbReference>
<evidence type="ECO:0000256" key="7">
    <source>
        <dbReference type="SAM" id="Phobius"/>
    </source>
</evidence>
<dbReference type="GO" id="GO:0005886">
    <property type="term" value="C:plasma membrane"/>
    <property type="evidence" value="ECO:0007669"/>
    <property type="project" value="UniProtKB-SubCell"/>
</dbReference>
<dbReference type="Pfam" id="PF04039">
    <property type="entry name" value="MnhB"/>
    <property type="match status" value="1"/>
</dbReference>
<dbReference type="InterPro" id="IPR046806">
    <property type="entry name" value="MrpA_C/MbhE"/>
</dbReference>
<dbReference type="Pfam" id="PF20501">
    <property type="entry name" value="MbhE"/>
    <property type="match status" value="1"/>
</dbReference>
<feature type="transmembrane region" description="Helical" evidence="7">
    <location>
        <begin position="139"/>
        <end position="161"/>
    </location>
</feature>
<evidence type="ECO:0000256" key="6">
    <source>
        <dbReference type="ARBA" id="ARBA00023136"/>
    </source>
</evidence>
<evidence type="ECO:0000259" key="8">
    <source>
        <dbReference type="Pfam" id="PF04039"/>
    </source>
</evidence>
<keyword evidence="4 7" id="KW-0812">Transmembrane</keyword>
<evidence type="ECO:0000256" key="4">
    <source>
        <dbReference type="ARBA" id="ARBA00022692"/>
    </source>
</evidence>
<feature type="domain" description="Na+/H+ antiporter MnhB subunit-related protein" evidence="8">
    <location>
        <begin position="109"/>
        <end position="231"/>
    </location>
</feature>
<dbReference type="InterPro" id="IPR007182">
    <property type="entry name" value="MnhB"/>
</dbReference>
<keyword evidence="3" id="KW-1003">Cell membrane</keyword>